<dbReference type="PANTHER" id="PTHR11014">
    <property type="entry name" value="PEPTIDASE M20 FAMILY MEMBER"/>
    <property type="match status" value="1"/>
</dbReference>
<dbReference type="SUPFAM" id="SSF53187">
    <property type="entry name" value="Zn-dependent exopeptidases"/>
    <property type="match status" value="1"/>
</dbReference>
<evidence type="ECO:0000256" key="2">
    <source>
        <dbReference type="PIRSR" id="PIRSR005962-1"/>
    </source>
</evidence>
<keyword evidence="4" id="KW-1185">Reference proteome</keyword>
<dbReference type="GO" id="GO:0016787">
    <property type="term" value="F:hydrolase activity"/>
    <property type="evidence" value="ECO:0007669"/>
    <property type="project" value="UniProtKB-KW"/>
</dbReference>
<dbReference type="Gene3D" id="3.30.70.360">
    <property type="match status" value="1"/>
</dbReference>
<dbReference type="Pfam" id="PF01546">
    <property type="entry name" value="Peptidase_M20"/>
    <property type="match status" value="1"/>
</dbReference>
<gene>
    <name evidence="3" type="ORF">DVR12_20445</name>
</gene>
<dbReference type="InterPro" id="IPR017439">
    <property type="entry name" value="Amidohydrolase"/>
</dbReference>
<evidence type="ECO:0000313" key="3">
    <source>
        <dbReference type="EMBL" id="RFS20090.1"/>
    </source>
</evidence>
<sequence>MKISALLLLCLIVTGSWQSRPEMPSLHEQVGIQTDEIFEKLIKIRRDFHSYPELAGKEVRTQKIIAEYLKDLGMEVDTTIYGHSVVGILHGSKPGRNVAWRSDMDALASNFPDKVDFSSKVNGVQQGCGHDIHMAIGLGIAEILAKNKESINGTMYFIFQPEEETFVGAKEMIAHGLFSKIHPDEIYGLHITPLPVGQIMVKPNEMYAYQKGVRINLKNNLSKEEGADLAKLIYNSLSRFQPNTKPWKIQHIIDPESGLINPNTIYKDYLIMDEQFRIYSEKNELFLETYLYETNQSNLQKIIPKIKRLIGETKYKNQLLSVSYTQENPTIMNAKKLTNGAINTLNQIYGPDLITPDYGQVPYFNDDFSYFQQEIPGVYFFLGGSNFGKGIIAMNHAPNFNVDEESIRVGVRSFSSLMLERLKNKR</sequence>
<dbReference type="NCBIfam" id="TIGR01891">
    <property type="entry name" value="amidohydrolases"/>
    <property type="match status" value="1"/>
</dbReference>
<reference evidence="3 4" key="1">
    <citation type="submission" date="2018-07" db="EMBL/GenBank/DDBJ databases">
        <title>Chitinophaga K2CV101002-2 sp. nov., isolated from a monsoon evergreen broad-leaved forest soil.</title>
        <authorList>
            <person name="Lv Y."/>
        </authorList>
    </citation>
    <scope>NUCLEOTIDE SEQUENCE [LARGE SCALE GENOMIC DNA]</scope>
    <source>
        <strain evidence="3 4">GDMCC 1.1288</strain>
    </source>
</reference>
<dbReference type="GO" id="GO:0046872">
    <property type="term" value="F:metal ion binding"/>
    <property type="evidence" value="ECO:0007669"/>
    <property type="project" value="UniProtKB-KW"/>
</dbReference>
<feature type="binding site" evidence="2">
    <location>
        <position position="396"/>
    </location>
    <ligand>
        <name>Mn(2+)</name>
        <dbReference type="ChEBI" id="CHEBI:29035"/>
        <label>2</label>
    </ligand>
</feature>
<comment type="caution">
    <text evidence="3">The sequence shown here is derived from an EMBL/GenBank/DDBJ whole genome shotgun (WGS) entry which is preliminary data.</text>
</comment>
<keyword evidence="1 3" id="KW-0378">Hydrolase</keyword>
<dbReference type="AlphaFoldDB" id="A0A3E1Y5R5"/>
<dbReference type="OrthoDB" id="9776731at2"/>
<dbReference type="PANTHER" id="PTHR11014:SF98">
    <property type="entry name" value="N-ACETYLDIAMINOPIMELATE DEACETYLASE"/>
    <property type="match status" value="1"/>
</dbReference>
<keyword evidence="2" id="KW-0464">Manganese</keyword>
<dbReference type="Proteomes" id="UP000260644">
    <property type="component" value="Unassembled WGS sequence"/>
</dbReference>
<dbReference type="Gene3D" id="3.40.630.10">
    <property type="entry name" value="Zn peptidases"/>
    <property type="match status" value="1"/>
</dbReference>
<organism evidence="3 4">
    <name type="scientific">Chitinophaga silvatica</name>
    <dbReference type="NCBI Taxonomy" id="2282649"/>
    <lineage>
        <taxon>Bacteria</taxon>
        <taxon>Pseudomonadati</taxon>
        <taxon>Bacteroidota</taxon>
        <taxon>Chitinophagia</taxon>
        <taxon>Chitinophagales</taxon>
        <taxon>Chitinophagaceae</taxon>
        <taxon>Chitinophaga</taxon>
    </lineage>
</organism>
<evidence type="ECO:0000256" key="1">
    <source>
        <dbReference type="ARBA" id="ARBA00022801"/>
    </source>
</evidence>
<proteinExistence type="predicted"/>
<feature type="binding site" evidence="2">
    <location>
        <position position="164"/>
    </location>
    <ligand>
        <name>Mn(2+)</name>
        <dbReference type="ChEBI" id="CHEBI:29035"/>
        <label>2</label>
    </ligand>
</feature>
<feature type="binding site" evidence="2">
    <location>
        <position position="190"/>
    </location>
    <ligand>
        <name>Mn(2+)</name>
        <dbReference type="ChEBI" id="CHEBI:29035"/>
        <label>2</label>
    </ligand>
</feature>
<accession>A0A3E1Y5R5</accession>
<comment type="cofactor">
    <cofactor evidence="2">
        <name>Mn(2+)</name>
        <dbReference type="ChEBI" id="CHEBI:29035"/>
    </cofactor>
    <text evidence="2">The Mn(2+) ion enhances activity.</text>
</comment>
<name>A0A3E1Y5R5_9BACT</name>
<dbReference type="PIRSF" id="PIRSF005962">
    <property type="entry name" value="Pept_M20D_amidohydro"/>
    <property type="match status" value="1"/>
</dbReference>
<feature type="binding site" evidence="2">
    <location>
        <position position="130"/>
    </location>
    <ligand>
        <name>Mn(2+)</name>
        <dbReference type="ChEBI" id="CHEBI:29035"/>
        <label>2</label>
    </ligand>
</feature>
<dbReference type="EMBL" id="QPMM01000011">
    <property type="protein sequence ID" value="RFS20090.1"/>
    <property type="molecule type" value="Genomic_DNA"/>
</dbReference>
<evidence type="ECO:0000313" key="4">
    <source>
        <dbReference type="Proteomes" id="UP000260644"/>
    </source>
</evidence>
<dbReference type="InterPro" id="IPR002933">
    <property type="entry name" value="Peptidase_M20"/>
</dbReference>
<feature type="binding site" evidence="2">
    <location>
        <position position="128"/>
    </location>
    <ligand>
        <name>Mn(2+)</name>
        <dbReference type="ChEBI" id="CHEBI:29035"/>
        <label>2</label>
    </ligand>
</feature>
<protein>
    <submittedName>
        <fullName evidence="3">Amidohydrolase</fullName>
    </submittedName>
</protein>
<dbReference type="RefSeq" id="WP_116977652.1">
    <property type="nucleotide sequence ID" value="NZ_QPMM01000011.1"/>
</dbReference>
<keyword evidence="2" id="KW-0479">Metal-binding</keyword>